<protein>
    <submittedName>
        <fullName evidence="2">Uncharacterized protein</fullName>
    </submittedName>
</protein>
<evidence type="ECO:0000313" key="3">
    <source>
        <dbReference type="Proteomes" id="UP001214576"/>
    </source>
</evidence>
<comment type="caution">
    <text evidence="2">The sequence shown here is derived from an EMBL/GenBank/DDBJ whole genome shotgun (WGS) entry which is preliminary data.</text>
</comment>
<proteinExistence type="predicted"/>
<evidence type="ECO:0000313" key="2">
    <source>
        <dbReference type="EMBL" id="KAI4533201.1"/>
    </source>
</evidence>
<evidence type="ECO:0000256" key="1">
    <source>
        <dbReference type="SAM" id="MobiDB-lite"/>
    </source>
</evidence>
<reference evidence="2" key="1">
    <citation type="submission" date="2022-03" db="EMBL/GenBank/DDBJ databases">
        <title>Genomic analyses of argali, domestic sheep and their hybrids provide insights into chromosomal evolution, heterosis and genetic basis of agronomic traits.</title>
        <authorList>
            <person name="Li M."/>
        </authorList>
    </citation>
    <scope>NUCLEOTIDE SEQUENCE</scope>
    <source>
        <strain evidence="2">CAU-MHL-2022a</strain>
        <tissue evidence="2">Skin</tissue>
    </source>
</reference>
<accession>A0AAD4Y4J8</accession>
<dbReference type="AlphaFoldDB" id="A0AAD4Y4J8"/>
<keyword evidence="3" id="KW-1185">Reference proteome</keyword>
<name>A0AAD4Y4J8_OVIAM</name>
<sequence>MGDTEKTMVRCPLKSLTTTTEVTDSRHEYLPMSPGFPSHRGPFRPPRGDAILELLLLQIQSVTICDSPPVPSAFTPPRPQAVRNIPSDFLPFSLPERVRHQLSLSPAGRIQRPRHHHQDQAG</sequence>
<organism evidence="2 3">
    <name type="scientific">Ovis ammon polii</name>
    <dbReference type="NCBI Taxonomy" id="230172"/>
    <lineage>
        <taxon>Eukaryota</taxon>
        <taxon>Metazoa</taxon>
        <taxon>Chordata</taxon>
        <taxon>Craniata</taxon>
        <taxon>Vertebrata</taxon>
        <taxon>Euteleostomi</taxon>
        <taxon>Mammalia</taxon>
        <taxon>Eutheria</taxon>
        <taxon>Laurasiatheria</taxon>
        <taxon>Artiodactyla</taxon>
        <taxon>Ruminantia</taxon>
        <taxon>Pecora</taxon>
        <taxon>Bovidae</taxon>
        <taxon>Caprinae</taxon>
        <taxon>Ovis</taxon>
    </lineage>
</organism>
<feature type="region of interest" description="Disordered" evidence="1">
    <location>
        <begin position="101"/>
        <end position="122"/>
    </location>
</feature>
<gene>
    <name evidence="2" type="ORF">MG293_016220</name>
</gene>
<dbReference type="EMBL" id="JAKZEL010000020">
    <property type="protein sequence ID" value="KAI4533201.1"/>
    <property type="molecule type" value="Genomic_DNA"/>
</dbReference>
<dbReference type="Proteomes" id="UP001214576">
    <property type="component" value="Unassembled WGS sequence"/>
</dbReference>
<feature type="compositionally biased region" description="Basic residues" evidence="1">
    <location>
        <begin position="111"/>
        <end position="122"/>
    </location>
</feature>